<reference evidence="1" key="1">
    <citation type="journal article" date="2021" name="PeerJ">
        <title>Extensive microbial diversity within the chicken gut microbiome revealed by metagenomics and culture.</title>
        <authorList>
            <person name="Gilroy R."/>
            <person name="Ravi A."/>
            <person name="Getino M."/>
            <person name="Pursley I."/>
            <person name="Horton D.L."/>
            <person name="Alikhan N.F."/>
            <person name="Baker D."/>
            <person name="Gharbi K."/>
            <person name="Hall N."/>
            <person name="Watson M."/>
            <person name="Adriaenssens E.M."/>
            <person name="Foster-Nyarko E."/>
            <person name="Jarju S."/>
            <person name="Secka A."/>
            <person name="Antonio M."/>
            <person name="Oren A."/>
            <person name="Chaudhuri R.R."/>
            <person name="La Ragione R."/>
            <person name="Hildebrand F."/>
            <person name="Pallen M.J."/>
        </authorList>
    </citation>
    <scope>NUCLEOTIDE SEQUENCE</scope>
    <source>
        <strain evidence="1">ChiHjej12B11-16260</strain>
    </source>
</reference>
<dbReference type="Gene3D" id="1.20.1600.10">
    <property type="entry name" value="Outer membrane efflux proteins (OEP)"/>
    <property type="match status" value="1"/>
</dbReference>
<dbReference type="Proteomes" id="UP000824246">
    <property type="component" value="Unassembled WGS sequence"/>
</dbReference>
<dbReference type="AlphaFoldDB" id="A0A9D1VQK1"/>
<dbReference type="SUPFAM" id="SSF56954">
    <property type="entry name" value="Outer membrane efflux proteins (OEP)"/>
    <property type="match status" value="1"/>
</dbReference>
<proteinExistence type="predicted"/>
<gene>
    <name evidence="1" type="ORF">H9982_02785</name>
</gene>
<dbReference type="GO" id="GO:0015562">
    <property type="term" value="F:efflux transmembrane transporter activity"/>
    <property type="evidence" value="ECO:0007669"/>
    <property type="project" value="InterPro"/>
</dbReference>
<comment type="caution">
    <text evidence="1">The sequence shown here is derived from an EMBL/GenBank/DDBJ whole genome shotgun (WGS) entry which is preliminary data.</text>
</comment>
<reference evidence="1" key="2">
    <citation type="submission" date="2021-04" db="EMBL/GenBank/DDBJ databases">
        <authorList>
            <person name="Gilroy R."/>
        </authorList>
    </citation>
    <scope>NUCLEOTIDE SEQUENCE</scope>
    <source>
        <strain evidence="1">ChiHjej12B11-16260</strain>
    </source>
</reference>
<feature type="non-terminal residue" evidence="1">
    <location>
        <position position="1"/>
    </location>
</feature>
<evidence type="ECO:0000313" key="2">
    <source>
        <dbReference type="Proteomes" id="UP000824246"/>
    </source>
</evidence>
<name>A0A9D1VQK1_9BACT</name>
<dbReference type="EMBL" id="DXFB01000074">
    <property type="protein sequence ID" value="HIX45126.1"/>
    <property type="molecule type" value="Genomic_DNA"/>
</dbReference>
<sequence>AVADRAALSAANSLENPTFDFEYLWGEQHIPGGNKYGFSIMQGFDFPSLYVQRNKISRAQETLGDRQVRYALQNTLLQARGLCIRLVYLNKQIALVTERVAIADTLAALYNRRLEEGDANRIEVNKVELERLSQTTRLKLLYSERTATIASLVACNGGSDLPVGGDLLTEYPVIAAPATEQEAVAVWQAEDASLQLLRQQQEMAEMQLSVARQGWIPKFELGYKQAYEVGDMFYGFAVGISLPLFKTGSEVKAERARALSQAWQAEDAAVQKASEASQLYREVTALQSALQDYELLKQQDNRTLLMKALQGGQISLLEYMTDMAQLNSIDEDRLLIEYQYYNKLSELDRYNL</sequence>
<evidence type="ECO:0000313" key="1">
    <source>
        <dbReference type="EMBL" id="HIX45126.1"/>
    </source>
</evidence>
<protein>
    <submittedName>
        <fullName evidence="1">TolC family protein</fullName>
    </submittedName>
</protein>
<accession>A0A9D1VQK1</accession>
<organism evidence="1 2">
    <name type="scientific">Candidatus Barnesiella excrementipullorum</name>
    <dbReference type="NCBI Taxonomy" id="2838479"/>
    <lineage>
        <taxon>Bacteria</taxon>
        <taxon>Pseudomonadati</taxon>
        <taxon>Bacteroidota</taxon>
        <taxon>Bacteroidia</taxon>
        <taxon>Bacteroidales</taxon>
        <taxon>Barnesiellaceae</taxon>
        <taxon>Barnesiella</taxon>
    </lineage>
</organism>